<dbReference type="AlphaFoldDB" id="A0A1J7IQK6"/>
<organism evidence="1 2">
    <name type="scientific">Coniochaeta ligniaria NRRL 30616</name>
    <dbReference type="NCBI Taxonomy" id="1408157"/>
    <lineage>
        <taxon>Eukaryota</taxon>
        <taxon>Fungi</taxon>
        <taxon>Dikarya</taxon>
        <taxon>Ascomycota</taxon>
        <taxon>Pezizomycotina</taxon>
        <taxon>Sordariomycetes</taxon>
        <taxon>Sordariomycetidae</taxon>
        <taxon>Coniochaetales</taxon>
        <taxon>Coniochaetaceae</taxon>
        <taxon>Coniochaeta</taxon>
    </lineage>
</organism>
<reference evidence="1 2" key="1">
    <citation type="submission" date="2016-10" db="EMBL/GenBank/DDBJ databases">
        <title>Draft genome sequence of Coniochaeta ligniaria NRRL30616, a lignocellulolytic fungus for bioabatement of inhibitors in plant biomass hydrolysates.</title>
        <authorList>
            <consortium name="DOE Joint Genome Institute"/>
            <person name="Jimenez D.J."/>
            <person name="Hector R.E."/>
            <person name="Riley R."/>
            <person name="Sun H."/>
            <person name="Grigoriev I.V."/>
            <person name="Van Elsas J.D."/>
            <person name="Nichols N.N."/>
        </authorList>
    </citation>
    <scope>NUCLEOTIDE SEQUENCE [LARGE SCALE GENOMIC DNA]</scope>
    <source>
        <strain evidence="1 2">NRRL 30616</strain>
    </source>
</reference>
<dbReference type="Proteomes" id="UP000182658">
    <property type="component" value="Unassembled WGS sequence"/>
</dbReference>
<accession>A0A1J7IQK6</accession>
<dbReference type="InParanoid" id="A0A1J7IQK6"/>
<evidence type="ECO:0000313" key="2">
    <source>
        <dbReference type="Proteomes" id="UP000182658"/>
    </source>
</evidence>
<name>A0A1J7IQK6_9PEZI</name>
<evidence type="ECO:0000313" key="1">
    <source>
        <dbReference type="EMBL" id="OIW29758.1"/>
    </source>
</evidence>
<dbReference type="EMBL" id="KV875097">
    <property type="protein sequence ID" value="OIW29758.1"/>
    <property type="molecule type" value="Genomic_DNA"/>
</dbReference>
<gene>
    <name evidence="1" type="ORF">CONLIGDRAFT_344129</name>
</gene>
<sequence length="159" mass="18477">MVYPCSRFELLESGQNRLKVPFAASCYDRHHIKTYHLCVYITHYLGCRSWERRSIPVRILSHISAFWTGYLPTSLRGSYSRRVAHTKQRYSRLLRDTILSLLPGEIRPRPSCISQRISNIPLEASYRSLCKYLATIIPGESWPRIKAPRKHHGLLGPVQ</sequence>
<keyword evidence="2" id="KW-1185">Reference proteome</keyword>
<proteinExistence type="predicted"/>
<protein>
    <submittedName>
        <fullName evidence="1">Uncharacterized protein</fullName>
    </submittedName>
</protein>